<comment type="caution">
    <text evidence="2">The sequence shown here is derived from an EMBL/GenBank/DDBJ whole genome shotgun (WGS) entry which is preliminary data.</text>
</comment>
<feature type="domain" description="Restriction endonuclease type IV Mrr" evidence="1">
    <location>
        <begin position="8"/>
        <end position="65"/>
    </location>
</feature>
<reference evidence="2" key="1">
    <citation type="submission" date="2020-05" db="EMBL/GenBank/DDBJ databases">
        <authorList>
            <person name="Delgado-Blas J."/>
        </authorList>
    </citation>
    <scope>NUCLEOTIDE SEQUENCE</scope>
    <source>
        <strain evidence="2">BB1453</strain>
    </source>
</reference>
<name>A0A9N8CX98_PRORE</name>
<dbReference type="Pfam" id="PF04471">
    <property type="entry name" value="Mrr_cat"/>
    <property type="match status" value="1"/>
</dbReference>
<dbReference type="GO" id="GO:0003677">
    <property type="term" value="F:DNA binding"/>
    <property type="evidence" value="ECO:0007669"/>
    <property type="project" value="InterPro"/>
</dbReference>
<protein>
    <recommendedName>
        <fullName evidence="1">Restriction endonuclease type IV Mrr domain-containing protein</fullName>
    </recommendedName>
</protein>
<gene>
    <name evidence="2" type="ORF">GHA_01334</name>
</gene>
<evidence type="ECO:0000313" key="2">
    <source>
        <dbReference type="EMBL" id="CAB5681912.1"/>
    </source>
</evidence>
<evidence type="ECO:0000259" key="1">
    <source>
        <dbReference type="Pfam" id="PF04471"/>
    </source>
</evidence>
<accession>A0A9N8CX98</accession>
<proteinExistence type="predicted"/>
<dbReference type="RefSeq" id="WP_239414175.1">
    <property type="nucleotide sequence ID" value="NZ_CAHPSF010000002.1"/>
</dbReference>
<dbReference type="GO" id="GO:0004519">
    <property type="term" value="F:endonuclease activity"/>
    <property type="evidence" value="ECO:0007669"/>
    <property type="project" value="InterPro"/>
</dbReference>
<dbReference type="AlphaFoldDB" id="A0A9N8CX98"/>
<sequence>MNNYDFTRLNDKEFEDLVIDLISAENPNTQIERFMPGRDSGMDGRFYTDSNNVIIQSKHYIKSNYSSLIKNLKLEAPKVTSLNPSRYILAICQGLTNIRKNEIIKIFGSQYLRYVGYVNKLLLRLQKYSIFMKVMRSRFFQ</sequence>
<dbReference type="GO" id="GO:0009307">
    <property type="term" value="P:DNA restriction-modification system"/>
    <property type="evidence" value="ECO:0007669"/>
    <property type="project" value="InterPro"/>
</dbReference>
<organism evidence="2 3">
    <name type="scientific">Providencia rettgeri</name>
    <dbReference type="NCBI Taxonomy" id="587"/>
    <lineage>
        <taxon>Bacteria</taxon>
        <taxon>Pseudomonadati</taxon>
        <taxon>Pseudomonadota</taxon>
        <taxon>Gammaproteobacteria</taxon>
        <taxon>Enterobacterales</taxon>
        <taxon>Morganellaceae</taxon>
        <taxon>Providencia</taxon>
    </lineage>
</organism>
<dbReference type="InterPro" id="IPR007560">
    <property type="entry name" value="Restrct_endonuc_IV_Mrr"/>
</dbReference>
<dbReference type="EMBL" id="CAHPSF010000002">
    <property type="protein sequence ID" value="CAB5681912.1"/>
    <property type="molecule type" value="Genomic_DNA"/>
</dbReference>
<evidence type="ECO:0000313" key="3">
    <source>
        <dbReference type="Proteomes" id="UP000834611"/>
    </source>
</evidence>
<dbReference type="Proteomes" id="UP000834611">
    <property type="component" value="Unassembled WGS sequence"/>
</dbReference>